<protein>
    <submittedName>
        <fullName evidence="1">Uncharacterized protein</fullName>
    </submittedName>
</protein>
<dbReference type="AlphaFoldDB" id="A0A4R2JA06"/>
<gene>
    <name evidence="1" type="ORF">EV192_110105</name>
</gene>
<accession>A0A4R2JA06</accession>
<organism evidence="1 2">
    <name type="scientific">Actinocrispum wychmicini</name>
    <dbReference type="NCBI Taxonomy" id="1213861"/>
    <lineage>
        <taxon>Bacteria</taxon>
        <taxon>Bacillati</taxon>
        <taxon>Actinomycetota</taxon>
        <taxon>Actinomycetes</taxon>
        <taxon>Pseudonocardiales</taxon>
        <taxon>Pseudonocardiaceae</taxon>
        <taxon>Actinocrispum</taxon>
    </lineage>
</organism>
<dbReference type="SUPFAM" id="SSF52540">
    <property type="entry name" value="P-loop containing nucleoside triphosphate hydrolases"/>
    <property type="match status" value="1"/>
</dbReference>
<evidence type="ECO:0000313" key="1">
    <source>
        <dbReference type="EMBL" id="TCO53516.1"/>
    </source>
</evidence>
<proteinExistence type="predicted"/>
<dbReference type="EMBL" id="SLWS01000010">
    <property type="protein sequence ID" value="TCO53516.1"/>
    <property type="molecule type" value="Genomic_DNA"/>
</dbReference>
<reference evidence="1 2" key="1">
    <citation type="submission" date="2019-03" db="EMBL/GenBank/DDBJ databases">
        <title>Genomic Encyclopedia of Type Strains, Phase IV (KMG-IV): sequencing the most valuable type-strain genomes for metagenomic binning, comparative biology and taxonomic classification.</title>
        <authorList>
            <person name="Goeker M."/>
        </authorList>
    </citation>
    <scope>NUCLEOTIDE SEQUENCE [LARGE SCALE GENOMIC DNA]</scope>
    <source>
        <strain evidence="1 2">DSM 45934</strain>
    </source>
</reference>
<comment type="caution">
    <text evidence="1">The sequence shown here is derived from an EMBL/GenBank/DDBJ whole genome shotgun (WGS) entry which is preliminary data.</text>
</comment>
<dbReference type="Proteomes" id="UP000295680">
    <property type="component" value="Unassembled WGS sequence"/>
</dbReference>
<name>A0A4R2JA06_9PSEU</name>
<sequence length="311" mass="35049">MSAINPFTVEPFGASPMRPLRPFDHSHHRAFYVPVDNSEAQFQKFQRRMGDLRGMLADGGLTLVTGDTGCGKSALVNRCADWVVDELKKKHQMVGKVIDATRTVGPAETHGVDKRMSITCDQLCDLVKNKGVLLPDGATSFEQRREHPNHVYNNLPLWLDDPYALIILLPSPGDLDLEVMRYAMFARPRVLFMAESALLTERDAYTIEGKLEAWMRPVTLHVGPLAEGDVRRFTQDRLNRNADQGAYPRMSEETMTELDGELHTVAQLQRVLHSSYEFRLDQPIGYENEDWVTVDDIRADLARRLANGAGS</sequence>
<evidence type="ECO:0000313" key="2">
    <source>
        <dbReference type="Proteomes" id="UP000295680"/>
    </source>
</evidence>
<dbReference type="OrthoDB" id="4176703at2"/>
<dbReference type="RefSeq" id="WP_132123493.1">
    <property type="nucleotide sequence ID" value="NZ_SLWS01000010.1"/>
</dbReference>
<dbReference type="InterPro" id="IPR027417">
    <property type="entry name" value="P-loop_NTPase"/>
</dbReference>
<keyword evidence="2" id="KW-1185">Reference proteome</keyword>